<reference evidence="1" key="1">
    <citation type="submission" date="2014-09" db="EMBL/GenBank/DDBJ databases">
        <authorList>
            <person name="Magalhaes I.L.F."/>
            <person name="Oliveira U."/>
            <person name="Santos F.R."/>
            <person name="Vidigal T.H.D.A."/>
            <person name="Brescovit A.D."/>
            <person name="Santos A.J."/>
        </authorList>
    </citation>
    <scope>NUCLEOTIDE SEQUENCE</scope>
    <source>
        <tissue evidence="1">Shoot tissue taken approximately 20 cm above the soil surface</tissue>
    </source>
</reference>
<accession>A0A0A8ZWX2</accession>
<proteinExistence type="predicted"/>
<dbReference type="EMBL" id="GBRH01258608">
    <property type="protein sequence ID" value="JAD39287.1"/>
    <property type="molecule type" value="Transcribed_RNA"/>
</dbReference>
<organism evidence="1">
    <name type="scientific">Arundo donax</name>
    <name type="common">Giant reed</name>
    <name type="synonym">Donax arundinaceus</name>
    <dbReference type="NCBI Taxonomy" id="35708"/>
    <lineage>
        <taxon>Eukaryota</taxon>
        <taxon>Viridiplantae</taxon>
        <taxon>Streptophyta</taxon>
        <taxon>Embryophyta</taxon>
        <taxon>Tracheophyta</taxon>
        <taxon>Spermatophyta</taxon>
        <taxon>Magnoliopsida</taxon>
        <taxon>Liliopsida</taxon>
        <taxon>Poales</taxon>
        <taxon>Poaceae</taxon>
        <taxon>PACMAD clade</taxon>
        <taxon>Arundinoideae</taxon>
        <taxon>Arundineae</taxon>
        <taxon>Arundo</taxon>
    </lineage>
</organism>
<protein>
    <submittedName>
        <fullName evidence="1">Uncharacterized protein</fullName>
    </submittedName>
</protein>
<dbReference type="AlphaFoldDB" id="A0A0A8ZWX2"/>
<evidence type="ECO:0000313" key="1">
    <source>
        <dbReference type="EMBL" id="JAD39287.1"/>
    </source>
</evidence>
<sequence length="63" mass="7056">MQAQCYADRGNYHGPITHIPQGMQSSANCGITSSLRTSVQFPQHKLKERPHRLKCCLACQIQS</sequence>
<reference evidence="1" key="2">
    <citation type="journal article" date="2015" name="Data Brief">
        <title>Shoot transcriptome of the giant reed, Arundo donax.</title>
        <authorList>
            <person name="Barrero R.A."/>
            <person name="Guerrero F.D."/>
            <person name="Moolhuijzen P."/>
            <person name="Goolsby J.A."/>
            <person name="Tidwell J."/>
            <person name="Bellgard S.E."/>
            <person name="Bellgard M.I."/>
        </authorList>
    </citation>
    <scope>NUCLEOTIDE SEQUENCE</scope>
    <source>
        <tissue evidence="1">Shoot tissue taken approximately 20 cm above the soil surface</tissue>
    </source>
</reference>
<name>A0A0A8ZWX2_ARUDO</name>